<dbReference type="AlphaFoldDB" id="A0AAV4V2M2"/>
<gene>
    <name evidence="1" type="ORF">CDAR_535451</name>
</gene>
<accession>A0AAV4V2M2</accession>
<dbReference type="Proteomes" id="UP001054837">
    <property type="component" value="Unassembled WGS sequence"/>
</dbReference>
<protein>
    <submittedName>
        <fullName evidence="1">Uncharacterized protein</fullName>
    </submittedName>
</protein>
<name>A0AAV4V2M2_9ARAC</name>
<evidence type="ECO:0000313" key="2">
    <source>
        <dbReference type="Proteomes" id="UP001054837"/>
    </source>
</evidence>
<dbReference type="EMBL" id="BPLQ01012298">
    <property type="protein sequence ID" value="GIY64253.1"/>
    <property type="molecule type" value="Genomic_DNA"/>
</dbReference>
<organism evidence="1 2">
    <name type="scientific">Caerostris darwini</name>
    <dbReference type="NCBI Taxonomy" id="1538125"/>
    <lineage>
        <taxon>Eukaryota</taxon>
        <taxon>Metazoa</taxon>
        <taxon>Ecdysozoa</taxon>
        <taxon>Arthropoda</taxon>
        <taxon>Chelicerata</taxon>
        <taxon>Arachnida</taxon>
        <taxon>Araneae</taxon>
        <taxon>Araneomorphae</taxon>
        <taxon>Entelegynae</taxon>
        <taxon>Araneoidea</taxon>
        <taxon>Araneidae</taxon>
        <taxon>Caerostris</taxon>
    </lineage>
</organism>
<proteinExistence type="predicted"/>
<evidence type="ECO:0000313" key="1">
    <source>
        <dbReference type="EMBL" id="GIY64253.1"/>
    </source>
</evidence>
<comment type="caution">
    <text evidence="1">The sequence shown here is derived from an EMBL/GenBank/DDBJ whole genome shotgun (WGS) entry which is preliminary data.</text>
</comment>
<sequence length="111" mass="12697">MHLAYKYHPDIALNYLQKQQQQALKSIAGCKKKAELQGWGLISGCPFHCRNGFIPLGNCSRIQNYINNFQKKKLSPSGGKPLKPPPIVNGFFLSGVKYLFSRKWRILFKML</sequence>
<keyword evidence="2" id="KW-1185">Reference proteome</keyword>
<reference evidence="1 2" key="1">
    <citation type="submission" date="2021-06" db="EMBL/GenBank/DDBJ databases">
        <title>Caerostris darwini draft genome.</title>
        <authorList>
            <person name="Kono N."/>
            <person name="Arakawa K."/>
        </authorList>
    </citation>
    <scope>NUCLEOTIDE SEQUENCE [LARGE SCALE GENOMIC DNA]</scope>
</reference>